<dbReference type="Proteomes" id="UP000887580">
    <property type="component" value="Unplaced"/>
</dbReference>
<protein>
    <submittedName>
        <fullName evidence="2">Uncharacterized protein</fullName>
    </submittedName>
</protein>
<reference evidence="2" key="1">
    <citation type="submission" date="2022-11" db="UniProtKB">
        <authorList>
            <consortium name="WormBaseParasite"/>
        </authorList>
    </citation>
    <scope>IDENTIFICATION</scope>
</reference>
<evidence type="ECO:0000313" key="2">
    <source>
        <dbReference type="WBParaSite" id="PS1159_v2.g6057.t1"/>
    </source>
</evidence>
<proteinExistence type="predicted"/>
<sequence length="643" mass="73057">MSNMQRINIVNKLHSQLQKTTNVEDRIKLHQAAIKMIEGRENEDPEDGDIVQRNNEFGGIQSIPLLTTNSRGPTLSSFEPSTTEGGITSSTSTESLHRQRRVRRHSVSSESLTSSTGHSRESASRNASISRIPAIIRERLTPDAEKRVFNWNYRGPIPTKHHCQRSLFGKHVDVTPEPVETPKRRSQSKNRTPLRQNPEIPRYDHRPGMHLHESSCDAARKLQASKSTTNVSSIPWNSDYRKTPPRVNKGSHENLFQSSAKKRLDAWQPIERSKSSHSVKPITSSTPKKHTEEDSDGYAIPSVPENDPALLNKTRVRREVTPPELYQTPSVNLNLEGSGNDSFESAKEFQTPIKKNIRRRGSVLPKESLQDETEAEIAAIDTVLAKVSPARSKIPKFIPRAINLTPSTDYRNLKDTSVEKNFEEVQAAIKSKSKDKMDSFAIHPGSKDKATGDITSSVFSTSPAAILKSATTQNESTLNANVTPLSTTVDDIQTLRLFSRYNFDTPKTSETTNKNETELTPNTKFRTSLSRETLIKSFKEALDINITAKKRFLKYERQYYEKVRDWKKIERIEKELEKFPNVVKTAMEHVKTVTQDCTEKAWRKVLSETEKLQNDATEFVKLTNENKEKRRRKSLNFGYALFY</sequence>
<dbReference type="WBParaSite" id="PS1159_v2.g6057.t1">
    <property type="protein sequence ID" value="PS1159_v2.g6057.t1"/>
    <property type="gene ID" value="PS1159_v2.g6057"/>
</dbReference>
<evidence type="ECO:0000313" key="1">
    <source>
        <dbReference type="Proteomes" id="UP000887580"/>
    </source>
</evidence>
<name>A0AC35GKT0_9BILA</name>
<accession>A0AC35GKT0</accession>
<organism evidence="1 2">
    <name type="scientific">Panagrolaimus sp. PS1159</name>
    <dbReference type="NCBI Taxonomy" id="55785"/>
    <lineage>
        <taxon>Eukaryota</taxon>
        <taxon>Metazoa</taxon>
        <taxon>Ecdysozoa</taxon>
        <taxon>Nematoda</taxon>
        <taxon>Chromadorea</taxon>
        <taxon>Rhabditida</taxon>
        <taxon>Tylenchina</taxon>
        <taxon>Panagrolaimomorpha</taxon>
        <taxon>Panagrolaimoidea</taxon>
        <taxon>Panagrolaimidae</taxon>
        <taxon>Panagrolaimus</taxon>
    </lineage>
</organism>